<organism evidence="1 2">
    <name type="scientific">Durusdinium trenchii</name>
    <dbReference type="NCBI Taxonomy" id="1381693"/>
    <lineage>
        <taxon>Eukaryota</taxon>
        <taxon>Sar</taxon>
        <taxon>Alveolata</taxon>
        <taxon>Dinophyceae</taxon>
        <taxon>Suessiales</taxon>
        <taxon>Symbiodiniaceae</taxon>
        <taxon>Durusdinium</taxon>
    </lineage>
</organism>
<evidence type="ECO:0000313" key="2">
    <source>
        <dbReference type="Proteomes" id="UP001642484"/>
    </source>
</evidence>
<evidence type="ECO:0000313" key="1">
    <source>
        <dbReference type="EMBL" id="CAK9114481.1"/>
    </source>
</evidence>
<name>A0ABP0SQH0_9DINO</name>
<reference evidence="1 2" key="1">
    <citation type="submission" date="2024-02" db="EMBL/GenBank/DDBJ databases">
        <authorList>
            <person name="Chen Y."/>
            <person name="Shah S."/>
            <person name="Dougan E. K."/>
            <person name="Thang M."/>
            <person name="Chan C."/>
        </authorList>
    </citation>
    <scope>NUCLEOTIDE SEQUENCE [LARGE SCALE GENOMIC DNA]</scope>
</reference>
<dbReference type="EMBL" id="CAXAMN010028027">
    <property type="protein sequence ID" value="CAK9114481.1"/>
    <property type="molecule type" value="Genomic_DNA"/>
</dbReference>
<comment type="caution">
    <text evidence="1">The sequence shown here is derived from an EMBL/GenBank/DDBJ whole genome shotgun (WGS) entry which is preliminary data.</text>
</comment>
<keyword evidence="2" id="KW-1185">Reference proteome</keyword>
<dbReference type="Proteomes" id="UP001642484">
    <property type="component" value="Unassembled WGS sequence"/>
</dbReference>
<proteinExistence type="predicted"/>
<accession>A0ABP0SQH0</accession>
<gene>
    <name evidence="1" type="ORF">CCMP2556_LOCUS52921</name>
</gene>
<sequence>MGAITGSILTAMEHLGPQNVANSVWAWATLRYHNVSALSAMAALAVKSGDARGRFKVWAFAKLHVQQEALMAAVGEAQSESHWDEPLLEMISATVEKRVGSCKTQERPRRITEKSATMGLCGICHTTRSI</sequence>
<protein>
    <submittedName>
        <fullName evidence="1">Uncharacterized protein</fullName>
    </submittedName>
</protein>